<dbReference type="Pfam" id="PF07505">
    <property type="entry name" value="DUF5131"/>
    <property type="match status" value="1"/>
</dbReference>
<reference evidence="1 2" key="1">
    <citation type="submission" date="2020-10" db="EMBL/GenBank/DDBJ databases">
        <authorList>
            <person name="Castelo-Branco R."/>
            <person name="Eusebio N."/>
            <person name="Adriana R."/>
            <person name="Vieira A."/>
            <person name="Brugerolle De Fraissinette N."/>
            <person name="Rezende De Castro R."/>
            <person name="Schneider M.P."/>
            <person name="Vasconcelos V."/>
            <person name="Leao P.N."/>
        </authorList>
    </citation>
    <scope>NUCLEOTIDE SEQUENCE [LARGE SCALE GENOMIC DNA]</scope>
    <source>
        <strain evidence="1 2">LEGE 00031</strain>
    </source>
</reference>
<gene>
    <name evidence="1" type="ORF">IQ217_13990</name>
</gene>
<organism evidence="1 2">
    <name type="scientific">Synechocystis salina LEGE 00031</name>
    <dbReference type="NCBI Taxonomy" id="1828736"/>
    <lineage>
        <taxon>Bacteria</taxon>
        <taxon>Bacillati</taxon>
        <taxon>Cyanobacteriota</taxon>
        <taxon>Cyanophyceae</taxon>
        <taxon>Synechococcales</taxon>
        <taxon>Merismopediaceae</taxon>
        <taxon>Synechocystis</taxon>
    </lineage>
</organism>
<sequence>MSSTNTGIEWTDKTWNPTTGCDKISPGCIHCYAETITKRFPDNFPDGFNLTLHNSRLLEPIRWKQPSRVFVNSMSDLFHEKVPTQFIKKVFYTIEKTPWHIYQVLTKRHQRIHEISRSVNFPKNLWLGVSVETQDYVHRIDFLRDSPANVKFISCEPLLGSLKLNLSNINWVIVGGESGQNYRPIKTDWVRSIRDQCLESGTAFFFKQVGGRTPKSGGALLDGRIWNEIPKTWENHLNYWEALKVKSIRDKAKLELIA</sequence>
<evidence type="ECO:0000313" key="1">
    <source>
        <dbReference type="EMBL" id="MBE9254930.1"/>
    </source>
</evidence>
<dbReference type="EMBL" id="JADEVV010000043">
    <property type="protein sequence ID" value="MBE9254930.1"/>
    <property type="molecule type" value="Genomic_DNA"/>
</dbReference>
<proteinExistence type="predicted"/>
<dbReference type="RefSeq" id="WP_194020415.1">
    <property type="nucleotide sequence ID" value="NZ_JADEVV010000043.1"/>
</dbReference>
<name>A0ABR9VU97_9SYNC</name>
<dbReference type="Proteomes" id="UP000658720">
    <property type="component" value="Unassembled WGS sequence"/>
</dbReference>
<dbReference type="InterPro" id="IPR011101">
    <property type="entry name" value="DUF5131"/>
</dbReference>
<evidence type="ECO:0000313" key="2">
    <source>
        <dbReference type="Proteomes" id="UP000658720"/>
    </source>
</evidence>
<keyword evidence="2" id="KW-1185">Reference proteome</keyword>
<comment type="caution">
    <text evidence="1">The sequence shown here is derived from an EMBL/GenBank/DDBJ whole genome shotgun (WGS) entry which is preliminary data.</text>
</comment>
<protein>
    <submittedName>
        <fullName evidence="1">Phage Gp37/Gp68 family protein</fullName>
    </submittedName>
</protein>
<accession>A0ABR9VU97</accession>